<dbReference type="SMART" id="SM00353">
    <property type="entry name" value="HLH"/>
    <property type="match status" value="1"/>
</dbReference>
<evidence type="ECO:0000256" key="5">
    <source>
        <dbReference type="ARBA" id="ARBA00023242"/>
    </source>
</evidence>
<keyword evidence="4" id="KW-0804">Transcription</keyword>
<gene>
    <name evidence="10" type="ORF">IEO21_04008</name>
</gene>
<dbReference type="InterPro" id="IPR052207">
    <property type="entry name" value="Max-like/E-box_TFs"/>
</dbReference>
<comment type="caution">
    <text evidence="10">The sequence shown here is derived from an EMBL/GenBank/DDBJ whole genome shotgun (WGS) entry which is preliminary data.</text>
</comment>
<keyword evidence="2" id="KW-0805">Transcription regulation</keyword>
<dbReference type="EMBL" id="JADOXO010000055">
    <property type="protein sequence ID" value="KAF9816607.1"/>
    <property type="molecule type" value="Genomic_DNA"/>
</dbReference>
<dbReference type="GO" id="GO:0005634">
    <property type="term" value="C:nucleus"/>
    <property type="evidence" value="ECO:0007669"/>
    <property type="project" value="UniProtKB-SubCell"/>
</dbReference>
<dbReference type="InterPro" id="IPR036638">
    <property type="entry name" value="HLH_DNA-bd_sf"/>
</dbReference>
<feature type="domain" description="BHLH" evidence="9">
    <location>
        <begin position="460"/>
        <end position="541"/>
    </location>
</feature>
<dbReference type="GO" id="GO:0000981">
    <property type="term" value="F:DNA-binding transcription factor activity, RNA polymerase II-specific"/>
    <property type="evidence" value="ECO:0007669"/>
    <property type="project" value="TreeGrafter"/>
</dbReference>
<feature type="compositionally biased region" description="Polar residues" evidence="7">
    <location>
        <begin position="241"/>
        <end position="250"/>
    </location>
</feature>
<dbReference type="GO" id="GO:0000978">
    <property type="term" value="F:RNA polymerase II cis-regulatory region sequence-specific DNA binding"/>
    <property type="evidence" value="ECO:0007669"/>
    <property type="project" value="TreeGrafter"/>
</dbReference>
<evidence type="ECO:0000256" key="6">
    <source>
        <dbReference type="SAM" id="Coils"/>
    </source>
</evidence>
<feature type="compositionally biased region" description="Basic and acidic residues" evidence="7">
    <location>
        <begin position="405"/>
        <end position="414"/>
    </location>
</feature>
<keyword evidence="6" id="KW-0175">Coiled coil</keyword>
<organism evidence="10 11">
    <name type="scientific">Rhodonia placenta</name>
    <dbReference type="NCBI Taxonomy" id="104341"/>
    <lineage>
        <taxon>Eukaryota</taxon>
        <taxon>Fungi</taxon>
        <taxon>Dikarya</taxon>
        <taxon>Basidiomycota</taxon>
        <taxon>Agaricomycotina</taxon>
        <taxon>Agaricomycetes</taxon>
        <taxon>Polyporales</taxon>
        <taxon>Adustoporiaceae</taxon>
        <taxon>Rhodonia</taxon>
    </lineage>
</organism>
<dbReference type="AlphaFoldDB" id="A0A8H7U3P9"/>
<keyword evidence="8" id="KW-0472">Membrane</keyword>
<evidence type="ECO:0000256" key="2">
    <source>
        <dbReference type="ARBA" id="ARBA00023015"/>
    </source>
</evidence>
<dbReference type="Gene3D" id="4.10.280.10">
    <property type="entry name" value="Helix-loop-helix DNA-binding domain"/>
    <property type="match status" value="1"/>
</dbReference>
<sequence length="796" mass="84997">MNLDPGAETARQNNFIHTLDYDLGSAPDPHGRLPAPSSSSFMNYHSQPPQMANMQLSMDTFQGLLNAAENAGQQGSSPQVQATPQALLEQQMRLQQLQQLQQLQNQIFQQQLELLSGGTQPSFTMSPGMDRHREQQQQQQQQYPPTPASSTELRAQRNPEDFISPFILHSNPAAFAHLVQGPSGVHHQGQGQTLPDFLPAHMVPSAPHSAPANLVFASPADLPSPAELDFNNISPLTSPWLTPYTGQPASAPSAHDGAGPSSSAGSKRRMASSSGDESAVPAKPVRKRPSPAVRAPAPTKPRRATAGTARGTRSANSTPLFPAMATGGSGVHDIPNDTPSPIELPPMPPPAQLPAAANALQMSPISPGSGASAAGSASITPVTPASIMNLGRLGLSTSGPAKGDGGSKRRESISKARAAPKSTEKTSAVPLVSPSLKPIRPAGNTPTMEPSVFAQPVVQFRKSSHKAAEQKRRDSLKTSFDDLRLLLPPIPLPSEEGYPDEPILPGAMPPRGPPKGNAEGPNRGVSKLQLLRCGNDFIKVLKSRVDRRDDEIERLRKEIARLRLLVRPEDAEADEPVDLEKDMDAIESAGGGLFTRAMREDRGMSAEGDDVDEEGGESYPVPTIALVSLILAHVAEHPFSSPAMPPPPIPLRHPLSIVFLLHIALEVPIAVVGLWSPASLPFMQLTNTTLVFLKMYSALVAGLCLSALLVFTLPEFLPGKRALGMALCFYHVTCSTILFNAPRFIPHSFGPFAESYRATPEVVWGTLHGIVGFTLAAWWQATLGITQLAARQAKAQ</sequence>
<feature type="compositionally biased region" description="Pro residues" evidence="7">
    <location>
        <begin position="342"/>
        <end position="352"/>
    </location>
</feature>
<keyword evidence="3" id="KW-0238">DNA-binding</keyword>
<feature type="transmembrane region" description="Helical" evidence="8">
    <location>
        <begin position="762"/>
        <end position="781"/>
    </location>
</feature>
<comment type="subcellular location">
    <subcellularLocation>
        <location evidence="1">Nucleus</location>
    </subcellularLocation>
</comment>
<dbReference type="SUPFAM" id="SSF47459">
    <property type="entry name" value="HLH, helix-loop-helix DNA-binding domain"/>
    <property type="match status" value="1"/>
</dbReference>
<feature type="compositionally biased region" description="Low complexity" evidence="7">
    <location>
        <begin position="304"/>
        <end position="315"/>
    </location>
</feature>
<reference evidence="10" key="2">
    <citation type="journal article" name="Front. Microbiol.">
        <title>Degradative Capacity of Two Strains of Rhodonia placenta: From Phenotype to Genotype.</title>
        <authorList>
            <person name="Kolle M."/>
            <person name="Horta M.A.C."/>
            <person name="Nowrousian M."/>
            <person name="Ohm R.A."/>
            <person name="Benz J.P."/>
            <person name="Pilgard A."/>
        </authorList>
    </citation>
    <scope>NUCLEOTIDE SEQUENCE</scope>
    <source>
        <strain evidence="10">FPRL280</strain>
    </source>
</reference>
<name>A0A8H7U3P9_9APHY</name>
<dbReference type="InterPro" id="IPR011598">
    <property type="entry name" value="bHLH_dom"/>
</dbReference>
<evidence type="ECO:0000259" key="9">
    <source>
        <dbReference type="PROSITE" id="PS50888"/>
    </source>
</evidence>
<evidence type="ECO:0000313" key="11">
    <source>
        <dbReference type="Proteomes" id="UP000639403"/>
    </source>
</evidence>
<feature type="region of interest" description="Disordered" evidence="7">
    <location>
        <begin position="241"/>
        <end position="354"/>
    </location>
</feature>
<evidence type="ECO:0000256" key="1">
    <source>
        <dbReference type="ARBA" id="ARBA00004123"/>
    </source>
</evidence>
<feature type="transmembrane region" description="Helical" evidence="8">
    <location>
        <begin position="655"/>
        <end position="675"/>
    </location>
</feature>
<dbReference type="Pfam" id="PF00010">
    <property type="entry name" value="HLH"/>
    <property type="match status" value="1"/>
</dbReference>
<evidence type="ECO:0000256" key="4">
    <source>
        <dbReference type="ARBA" id="ARBA00023163"/>
    </source>
</evidence>
<feature type="transmembrane region" description="Helical" evidence="8">
    <location>
        <begin position="722"/>
        <end position="742"/>
    </location>
</feature>
<dbReference type="Proteomes" id="UP000639403">
    <property type="component" value="Unassembled WGS sequence"/>
</dbReference>
<evidence type="ECO:0000256" key="7">
    <source>
        <dbReference type="SAM" id="MobiDB-lite"/>
    </source>
</evidence>
<keyword evidence="8" id="KW-1133">Transmembrane helix</keyword>
<feature type="region of interest" description="Disordered" evidence="7">
    <location>
        <begin position="391"/>
        <end position="437"/>
    </location>
</feature>
<feature type="region of interest" description="Disordered" evidence="7">
    <location>
        <begin position="118"/>
        <end position="154"/>
    </location>
</feature>
<dbReference type="PANTHER" id="PTHR15741:SF38">
    <property type="entry name" value="BHLH DOMAIN-CONTAINING PROTEIN"/>
    <property type="match status" value="1"/>
</dbReference>
<dbReference type="GO" id="GO:0046983">
    <property type="term" value="F:protein dimerization activity"/>
    <property type="evidence" value="ECO:0007669"/>
    <property type="project" value="InterPro"/>
</dbReference>
<evidence type="ECO:0000256" key="3">
    <source>
        <dbReference type="ARBA" id="ARBA00023125"/>
    </source>
</evidence>
<dbReference type="PROSITE" id="PS50888">
    <property type="entry name" value="BHLH"/>
    <property type="match status" value="1"/>
</dbReference>
<evidence type="ECO:0000256" key="8">
    <source>
        <dbReference type="SAM" id="Phobius"/>
    </source>
</evidence>
<feature type="region of interest" description="Disordered" evidence="7">
    <location>
        <begin position="491"/>
        <end position="523"/>
    </location>
</feature>
<evidence type="ECO:0000313" key="10">
    <source>
        <dbReference type="EMBL" id="KAF9816607.1"/>
    </source>
</evidence>
<feature type="coiled-coil region" evidence="6">
    <location>
        <begin position="538"/>
        <end position="565"/>
    </location>
</feature>
<proteinExistence type="predicted"/>
<accession>A0A8H7U3P9</accession>
<feature type="compositionally biased region" description="Polar residues" evidence="7">
    <location>
        <begin position="260"/>
        <end position="276"/>
    </location>
</feature>
<keyword evidence="8" id="KW-0812">Transmembrane</keyword>
<feature type="transmembrane region" description="Helical" evidence="8">
    <location>
        <begin position="695"/>
        <end position="713"/>
    </location>
</feature>
<protein>
    <recommendedName>
        <fullName evidence="9">BHLH domain-containing protein</fullName>
    </recommendedName>
</protein>
<dbReference type="PANTHER" id="PTHR15741">
    <property type="entry name" value="BASIC HELIX-LOOP-HELIX ZIP TRANSCRIPTION FACTOR"/>
    <property type="match status" value="1"/>
</dbReference>
<keyword evidence="5" id="KW-0539">Nucleus</keyword>
<reference evidence="10" key="1">
    <citation type="submission" date="2020-11" db="EMBL/GenBank/DDBJ databases">
        <authorList>
            <person name="Koelle M."/>
            <person name="Horta M.A.C."/>
            <person name="Nowrousian M."/>
            <person name="Ohm R.A."/>
            <person name="Benz P."/>
            <person name="Pilgard A."/>
        </authorList>
    </citation>
    <scope>NUCLEOTIDE SEQUENCE</scope>
    <source>
        <strain evidence="10">FPRL280</strain>
    </source>
</reference>